<sequence>MVKRALKRRIGWVLLAVGAYAGGVLVAVYWANIKADADGHLSVDILVWQVVVGTLLIGIGQVLSLAAHDPVPGSRGGVTLDGIGKTVALGGWSLGLMATIGFAGEGSNVSEAVAGQILGIATVLVPGLLVSGLALVFIFGRTMEEQS</sequence>
<feature type="transmembrane region" description="Helical" evidence="1">
    <location>
        <begin position="116"/>
        <end position="139"/>
    </location>
</feature>
<dbReference type="AlphaFoldDB" id="A0A2H1KZK7"/>
<name>A0A2H1KZK7_BREAU</name>
<proteinExistence type="predicted"/>
<evidence type="ECO:0000313" key="3">
    <source>
        <dbReference type="Proteomes" id="UP000234300"/>
    </source>
</evidence>
<evidence type="ECO:0000313" key="2">
    <source>
        <dbReference type="EMBL" id="SMY05098.1"/>
    </source>
</evidence>
<dbReference type="EMBL" id="FXZI01000027">
    <property type="protein sequence ID" value="SMY05098.1"/>
    <property type="molecule type" value="Genomic_DNA"/>
</dbReference>
<dbReference type="Proteomes" id="UP000234300">
    <property type="component" value="Unassembled WGS sequence"/>
</dbReference>
<feature type="transmembrane region" description="Helical" evidence="1">
    <location>
        <begin position="45"/>
        <end position="66"/>
    </location>
</feature>
<feature type="transmembrane region" description="Helical" evidence="1">
    <location>
        <begin position="87"/>
        <end position="104"/>
    </location>
</feature>
<organism evidence="2 3">
    <name type="scientific">Brevibacterium aurantiacum</name>
    <dbReference type="NCBI Taxonomy" id="273384"/>
    <lineage>
        <taxon>Bacteria</taxon>
        <taxon>Bacillati</taxon>
        <taxon>Actinomycetota</taxon>
        <taxon>Actinomycetes</taxon>
        <taxon>Micrococcales</taxon>
        <taxon>Brevibacteriaceae</taxon>
        <taxon>Brevibacterium</taxon>
    </lineage>
</organism>
<gene>
    <name evidence="2" type="ORF">BAURA86_03947</name>
</gene>
<reference evidence="2 3" key="1">
    <citation type="submission" date="2017-03" db="EMBL/GenBank/DDBJ databases">
        <authorList>
            <person name="Afonso C.L."/>
            <person name="Miller P.J."/>
            <person name="Scott M.A."/>
            <person name="Spackman E."/>
            <person name="Goraichik I."/>
            <person name="Dimitrov K.M."/>
            <person name="Suarez D.L."/>
            <person name="Swayne D.E."/>
        </authorList>
    </citation>
    <scope>NUCLEOTIDE SEQUENCE [LARGE SCALE GENOMIC DNA]</scope>
    <source>
        <strain evidence="3">8(6)</strain>
    </source>
</reference>
<accession>A0A2H1KZK7</accession>
<evidence type="ECO:0000256" key="1">
    <source>
        <dbReference type="SAM" id="Phobius"/>
    </source>
</evidence>
<dbReference type="RefSeq" id="WP_101557684.1">
    <property type="nucleotide sequence ID" value="NZ_FXZI01000027.1"/>
</dbReference>
<protein>
    <submittedName>
        <fullName evidence="2">Uncharacterized protein</fullName>
    </submittedName>
</protein>
<keyword evidence="1" id="KW-1133">Transmembrane helix</keyword>
<keyword evidence="1" id="KW-0812">Transmembrane</keyword>
<feature type="transmembrane region" description="Helical" evidence="1">
    <location>
        <begin position="12"/>
        <end position="33"/>
    </location>
</feature>
<keyword evidence="1" id="KW-0472">Membrane</keyword>